<name>A0ABX8B3X2_9BACT</name>
<gene>
    <name evidence="6" type="ORF">J8C05_10665</name>
</gene>
<evidence type="ECO:0000313" key="7">
    <source>
        <dbReference type="Proteomes" id="UP000677668"/>
    </source>
</evidence>
<dbReference type="RefSeq" id="WP_211422153.1">
    <property type="nucleotide sequence ID" value="NZ_CP072642.1"/>
</dbReference>
<comment type="similarity">
    <text evidence="1">Belongs to the arsA ATPase family.</text>
</comment>
<reference evidence="6 7" key="1">
    <citation type="submission" date="2021-03" db="EMBL/GenBank/DDBJ databases">
        <title>Genomic and phenotypic characterization of Chloracidobacterium isolates provides evidence for multiple species.</title>
        <authorList>
            <person name="Saini M.K."/>
            <person name="Costas A.M.G."/>
            <person name="Tank M."/>
            <person name="Bryant D.A."/>
        </authorList>
    </citation>
    <scope>NUCLEOTIDE SEQUENCE [LARGE SCALE GENOMIC DNA]</scope>
    <source>
        <strain evidence="6 7">N</strain>
    </source>
</reference>
<protein>
    <recommendedName>
        <fullName evidence="3">arsenite-transporting ATPase</fullName>
        <ecNumber evidence="3">7.3.2.7</ecNumber>
    </recommendedName>
</protein>
<dbReference type="PANTHER" id="PTHR10803">
    <property type="entry name" value="ARSENICAL PUMP-DRIVING ATPASE ARSENITE-TRANSLOCATING ATPASE"/>
    <property type="match status" value="1"/>
</dbReference>
<dbReference type="SUPFAM" id="SSF52540">
    <property type="entry name" value="P-loop containing nucleoside triphosphate hydrolases"/>
    <property type="match status" value="1"/>
</dbReference>
<organism evidence="6 7">
    <name type="scientific">Chloracidobacterium sp. N</name>
    <dbReference type="NCBI Taxonomy" id="2821540"/>
    <lineage>
        <taxon>Bacteria</taxon>
        <taxon>Pseudomonadati</taxon>
        <taxon>Acidobacteriota</taxon>
        <taxon>Terriglobia</taxon>
        <taxon>Terriglobales</taxon>
        <taxon>Acidobacteriaceae</taxon>
        <taxon>Chloracidobacterium</taxon>
        <taxon>Chloracidobacterium aggregatum</taxon>
    </lineage>
</organism>
<dbReference type="PANTHER" id="PTHR10803:SF3">
    <property type="entry name" value="ATPASE GET3"/>
    <property type="match status" value="1"/>
</dbReference>
<accession>A0ABX8B3X2</accession>
<dbReference type="Proteomes" id="UP000677668">
    <property type="component" value="Chromosome 1"/>
</dbReference>
<sequence length="420" mass="46696">MTNTRVIIYSGKGGTGKTTVSAATAVTLAAAGKRVLVISSDPAHSLGDVFQVSLSRTEPTPIAENLFGLEIDTLYEARRNMGNFEKFVSESYEKRGIRSSVASELSTQPGLDEIFSLVRLHREALSGQWDVVILDTSPTGNTLRLLAYPELIVGGSTGKKLFRVYQGMSSMMKPFGSSNGPDPEFFNEVNQLLDSMNQVSAFLTGENVTLRLVINPEKLSILESKRAYTFTHIYGLTIDAVVVNKIYPVGDALHGAQLGSYFDYWAKLHGRYLEDIESAFAPLPIFRLFLEPCEPLGVEALRQVGAKAFGETDMGQVLYSKKNMWVEERRPTDDPDIRRFVVRIPFLTENEHIEVQRVGMDLYMCVGRIARSVSLPRILSNSDMVGYVADGELLTVTFRERAREPEPPRLTRLRRSPASA</sequence>
<dbReference type="EMBL" id="CP072642">
    <property type="protein sequence ID" value="QUV93811.1"/>
    <property type="molecule type" value="Genomic_DNA"/>
</dbReference>
<evidence type="ECO:0000256" key="1">
    <source>
        <dbReference type="ARBA" id="ARBA00011040"/>
    </source>
</evidence>
<comment type="catalytic activity">
    <reaction evidence="2">
        <text>arsenite(in) + ATP + H2O = arsenite(out) + ADP + phosphate + H(+)</text>
        <dbReference type="Rhea" id="RHEA:11348"/>
        <dbReference type="ChEBI" id="CHEBI:15377"/>
        <dbReference type="ChEBI" id="CHEBI:15378"/>
        <dbReference type="ChEBI" id="CHEBI:29242"/>
        <dbReference type="ChEBI" id="CHEBI:30616"/>
        <dbReference type="ChEBI" id="CHEBI:43474"/>
        <dbReference type="ChEBI" id="CHEBI:456216"/>
        <dbReference type="EC" id="7.3.2.7"/>
    </reaction>
</comment>
<dbReference type="InterPro" id="IPR025723">
    <property type="entry name" value="ArsA/GET3_ATPase-like"/>
</dbReference>
<dbReference type="InterPro" id="IPR040612">
    <property type="entry name" value="ArsA_HSP20-like"/>
</dbReference>
<evidence type="ECO:0000313" key="6">
    <source>
        <dbReference type="EMBL" id="QUV93811.1"/>
    </source>
</evidence>
<dbReference type="Pfam" id="PF02374">
    <property type="entry name" value="ArsA_ATPase"/>
    <property type="match status" value="1"/>
</dbReference>
<dbReference type="InterPro" id="IPR016300">
    <property type="entry name" value="ATPase_ArsA/GET3"/>
</dbReference>
<dbReference type="EC" id="7.3.2.7" evidence="3"/>
<proteinExistence type="inferred from homology"/>
<evidence type="ECO:0000259" key="5">
    <source>
        <dbReference type="Pfam" id="PF17886"/>
    </source>
</evidence>
<feature type="domain" description="ArsA HSP20-like" evidence="5">
    <location>
        <begin position="340"/>
        <end position="398"/>
    </location>
</feature>
<dbReference type="Pfam" id="PF17886">
    <property type="entry name" value="ArsA_HSP20"/>
    <property type="match status" value="1"/>
</dbReference>
<evidence type="ECO:0000256" key="2">
    <source>
        <dbReference type="ARBA" id="ARBA00052296"/>
    </source>
</evidence>
<feature type="domain" description="ArsA/GET3 Anion-transporting ATPase-like" evidence="4">
    <location>
        <begin position="4"/>
        <end position="305"/>
    </location>
</feature>
<dbReference type="NCBIfam" id="TIGR00345">
    <property type="entry name" value="GET3_arsA_TRC40"/>
    <property type="match status" value="1"/>
</dbReference>
<evidence type="ECO:0000259" key="4">
    <source>
        <dbReference type="Pfam" id="PF02374"/>
    </source>
</evidence>
<keyword evidence="7" id="KW-1185">Reference proteome</keyword>
<dbReference type="InterPro" id="IPR027417">
    <property type="entry name" value="P-loop_NTPase"/>
</dbReference>
<evidence type="ECO:0000256" key="3">
    <source>
        <dbReference type="ARBA" id="ARBA00066752"/>
    </source>
</evidence>
<dbReference type="Gene3D" id="3.40.50.300">
    <property type="entry name" value="P-loop containing nucleotide triphosphate hydrolases"/>
    <property type="match status" value="1"/>
</dbReference>
<dbReference type="CDD" id="cd02035">
    <property type="entry name" value="ArsA"/>
    <property type="match status" value="1"/>
</dbReference>